<sequence>MCGMSHAVHLRYGKIQSVKLQPAKDNETTLTATVAFMDIRSASKAHTSKHTLENAVLRTDYWDATSSTPSRSQGNGGGGGNVGGGSSGGGAATPASTTTSNSSSTGFHHGTATASSVNRTASGGTNNAGAFSSSWTATGSGFHRHGSERGNGDVPRTQVETAEKERFDRSRSSPEQSTTSSTRNKKSVSVSRSVSRSRSRSPRSRSGSSSSRTYSSESSKSHSKSQSHESSQGSGRPQSAITLKSTVASEIKDPKADKAKDYDDPHDRRPLGICITGLPARSSDSSLRDGLFHEYKKHGKVTSVQIITENGDRYAVVSFRKPEDAAKALEASQGKFFFGTKIKVSSHEGVKVEDGDIRTNETDMDEYHPKATRTLFVGNLEKDTTVQDLLDKFSVFGEIIDVDIKRQGAASAYAFVQYTDIVSVVRALREMEGEHIGANKIKLGFGKSMPTNCVWIDNVAEILHEKFLFRVFRRYGEITYLFIDRSKWRALVFFTNLDDSQYAVSEMRNRTLGKKKIMIDFASRECQNNFLDKMEKTGQLRSADRPDERGLHKFRQRSFEFQEGFSDENRSRVATSNNQGTTYSRNRSRGRSRNYEDGSFQEDFSPARRSSRQSSDFSQSGAFFKNVDDYEQELREYGHSQRERRERGSSPRRGGDDSHQSFEDRSHRSSREVSLDRYDGKERQVDIYSVTRSSSPGSEHNSYRSERFVTRMVEEKGYRDKYDKDKDDKIVDRLSSTDAGEIRGRRSPVFTDGGHGNIVGFDNDLGSMTPPTPTQEEEPVYRNYYTREKDNDNDYTPTYSVIESKPKLKSVWVNQAATAAASSSSSKVVSEVSLPEKSNVRKRIHEDSATNKRKSDQGLSVGTLTLKLTPAERQRQQKTDRKQHRRLGSSKGLNKPVKSDKLRLKGLEGTLSSPGSSGSHPESENGSVSEADLLNLQRKKQALLDKLEQLEEGVLPSDIGVDDDANIGNFGTSICGTTKSVAVREAIEQGDAASMEELMKTIDSKQSCRKQMEQIARMESRLKEKHREKLNALKASEGRSGGGELDKPNVGGDSVLDTTSNGPSDSKRRKVGLQDVTGDVSSSVHKHPFRKDGSGSVSDLYVDENRTFNKDKDSRNVLLETSSGCGNNLSSRKPSLEAESADSKDFISSAKEVIKPLKNASESTSVSDSFQKRLESTTGYNSRVSTTVSDREKLKKGVKPFLTNSSGVFIAEKRPWSPKFRPSPEAEACFSPAVSEDPPDVESNNSESLTEKSSPKPSSPLNDWQQQAPLSPSSKELSDDESSRLGIKPDEPGLLSLMDVDDSLSDTSEDEMSKSGEPSLEDRIRMVDEIMQLTTMNKASDLSLLPSPTVGGSGLSGSASSLSSSLYSKFRIRKRLDTETSGQGCLVPERKSEPSVIVQQLLSKPSILDQDFQRLGQLNMKEDSPLPQDITGRPMLSMHTKAAVKEMPTFPGISLSGRALSAISDSSIITSSAVFHPPVTTSASMNLPTTTTTTTAGQQMMMVTTSSPHHSHHSPGLGSLGVPGGSPNLGAASPRHPVLTHITYTGVGGMRSPYAAGNGLPDVAAPSSQLHIGEQGTFVATSQDRCFMAPSLMYSSLQDGPKILSFENQNLRTQGQTVSAIPIAFSSNHQASDSQGLPLSLEQTLPSLRPENAWYPNGSRSPRVVEPVSVNTHSPAAAANNPTSGASLLPKKETLVTTHSVVSTVCSRPLASLGKPGDHLHAAEPSMSRLSPVPSGLVQEQKGQEIDTASVKNAEKDSASNKHWDGVFQMMEEFEMTRKQPPLTNASLVSPSSGPYQSVILSTPTTSSTSPTTSLSSATITTTTTTTTTIFATSSTATTVTTPTTSAANSTLSRSRPETEKSNKTMKGTNHSKSVDQSVKHDPLFAPDIKPEAVAVKSDSKQQPLKEKSNDASDKNSVHSDSSNKDLETKEKKSSHAKTSSSNSHTERKVTKSSSKDEKKESERRQDYHSSQKALEKVRPESGSKNRSKEGETHTRGKESDSYNKTKDADNGSKNKETADTHSKIKDSDISVKNKDGDSHVKSKDKKDAHNKYKEKETDAHVKGESRDVDSVKLKDNEQSTKAKGKESHGKSSDLAESQAKNKEKDVADKGKDGECHRKGSELDGHKSKSKHREEGKKEVLKDLSGEVEGKNKLRELSVESEVKNKSKDRHDANKREKKEKDDSFVRKVSSEKKVLEKGEATKDEKKNLGKQDEKKAEEKDKKDKKISEIHEKEKERNKSRDKHDNKHEAKPKAENPEAKKEKLNTPKDQKVQADDQKQCSTSTKAASFKSNKEGKDSKSSKNKDEKTGLSKNTSKSKSKDKEKKEKEEEDKDKEKEKEKERDREKERQKKEKEKEKQRKDAKEKKKESELAKSKKKPPEEIDDFPYHMLEEPVYTSMYDTIKRRSCNKVQQVKEVSEDTRKKLTQLKSRRGSAKKSKSSRSILEDSSSEESDQENLSLDSDSHSSDSGSRIEIKPKQNQKQQPPLPSAAKKKRAFVLSSSSDDDDVEEDEEALLRISKAKPKSSQEKKFRQIFDSSSDSEEDNGKKSSPERPPSKPKVAAKPDKKVKPKKPPKKSKSIEESNDSDSPDLHILTKPTVTAFSITSDISMTEDTNDEVEKMDAEPSKKTKRKKKVDEKQIVKQKKTDEVPAKKQKLSQSKDNLTEKKEKLSDKKNKGSEKEKKEKAAVVKNENKNSIADEENSMLVSTSENSGHQSSNISVEEGIKDKLVEEEDKNKKKEGGAKLKSVDNDVPNQENMVMQTKSKSEKEKTVIKKKKPRVDSHKPGLDNTSLSRADSEKELPHAVSRQEVVEEPVIKEVVKAEKGTKSIKTEKEKKKPRQKDGKSSKTDMPENEGSKPPTQKMAAATSASEVKMSPQTAGKKPVTETAVPESKKDGTKLDKEKKEKKGKKKGQNKTDLHTGASSSLLAKEAQREPILQTLAEDMEREEQQNLKEIVEDKMSEASPENSSIDDTGKCKAKRKKKKKKEVTEKSHPIIGFEPCLLEAEQTKEPEPEVDSEPAAPEHMEPEDEFVSFWGHPAPVLPKKRDSVPKLEDSREKDDKEKDKKQSKDQSNDSVQTGPSVSDDGTLADGKDAADNNSVPIAEEDKPKPASWDAPVFPKDTESAPALTASDSSIDQKPKPLIDIPEYAFKAELDELGEKSDIDSLNTDKIQNAGEKGVKKKMKKKKEKSERKSSKEIDPLAAVESSLEATNALRDETVLLQDVIDKKAIFPDRRYSFEDEILKDSSPLFSEARTNRDTHSPHLTQDSKLPTVLKLEAKSAVVNKKEPTGPSVSKPQVPEPAVVDSSVDVVTKTENSETKVISEIDNAEKAASTITDTLQSAQKQIEDGEGTLVSPLERDELAMQAASDEAARAVECLLGFEEESQYTYGVGENIQMAGIPSEVSEVMNTGATLTSPAAATLLDPTSIQSKPETSESEIPEASEAPHNSSQPDAQEESLSVTEHQEVPQEAETHPEVTPETSKKGQRRAKRQNKPKAAKEPPHKEDLNIPSQYQQDMPINDSKAYTSGESAAVHVFGESAAVHVFGESNLPPEPDLPRIDGSETRKNPIDAYDFDAQMDEEETGLVVESAVSSFHCTAQEDQPQIMKSPRRRNNSSRGRGRRGRGGVIREVLEKMNKSNQPPPSPVADLQPQAPVPIAASGPVIPPWQQSIVKDDLASPESKTDLDSSYGEAELVINLEDQVTPTSMDDRSGKNQFQFGSDSEDKSPAQQNSASVTSPYKSQRSTRTRKPTDYIAMDRGLGMNIPSPRSSRSGSSPRGARGGQSPKNPPASRGRGSPKMTEFSSPVVKLEKLEMGRGKRREDALHKGRSGGRESEGIDIVHTSFEDWKASNMLSSTKPISKENIYEFEDSEQEQRPEPSPILRLVRGRNKRISESNEPLAARTQESFQGPPTHLHQRAQAPELGFKDLQEEQAQGSDDSSSSMSNVDKIIDAVSKGIFDCGDRKQETETPASIVSKPSTSVMGQNSSHGIKNMSGSKFPTMDLDMKAESYGIPPALTCKSGTDMSVGSVLLGEAVKLDMETCLHGKASKIKQEVHIGSASYGELSSNLPHNYSSCFPPGSIQSLESAATGGKSSSQIKQETTPVSTAAWQSVITTASVTHSKMSPQIVEVSQSGISSPGQVQGMAELNLRSKKPEGIRQPLEQMTTPSSQHHQPQAQPGLTFGRSGLGSAEASLAHMTLLTTMSQPVVSLAAVTEHGRRSGMFAFPVSREQMSSVAGSVFTQAASQEPRYTTSKVSGAPVNVITVGQHGSAVSSAGGIVTHKHGPHTGLPSPTTMPPVPALVQAPHAQSSPKQPPGMTKSWPGGMQPSASLLAGQQQPINTPPPPQMSPTSSMQPQRPQSVQLPVMPHMDPNPSPVSLRRPPSAHSSQTVLNAGRERPGCQPPHQGDMRPPSLPSELLTQGHDREHLLQGHIASLHQIPAVMRQGLAPHGFVVVHGDHGVQVIPHSLSPMPPPSPHAQHEASKLVSSAASIVNSSSQLNVTTSVTPPITSHLLGQRRGSLQDQSLSKMPPSSTAGTLYSGVVAGQPRSLSPKTASPVGQVIERLPNPIRPMDSLPGPGGPTQAHCLTSSPVHQDPTLVVRYHKDDGSLRPVQPPAAHSSHEVIMMHGSMVDQQRQILMSRNAAHEVARSMVARGSGSGREPQEHGRNVALVQELVRTSALQDGPNRTSAVGQEAARAKEAARKEMWVASGHEPGVGRPSQSMERSLQEAGLAARVVQDGSHKMSPLSSHRESQMLGLTSATSLIQQVPLNLADPDSRSSSSEIRGGGSSGSKPSPSPFNMTSGPNYVDRGGKVGERQSLESAFVSPAGGGPPNAHREIRPPHLYAADMQVFQPPPPFGMGVGRVQFDPRTIYGSQHPHQFISSKDAVLGSFQNFITASQIHQDAERLIKKGELPPSGPLPTGIALPMVRSPSPIPSPSRGLLTEMVGHHILRLPPILGRYPLVWSGMLALKNDQSHVQMHFVSGSRELPDQALPQPLISGASLPLRISQRMRLETPNLEGVTKRMINERDYTLLLAVPSGHDQLDVNEQTKSLTIGFIDYLRSKLAAGIVNVSQPGSQQAAFVVHVFPPCDFSMDVVARHSTGLVEQIHDLAHVIIIITTV</sequence>
<dbReference type="PANTHER" id="PTHR23189">
    <property type="entry name" value="RNA RECOGNITION MOTIF-CONTAINING"/>
    <property type="match status" value="1"/>
</dbReference>
<feature type="compositionally biased region" description="Basic and acidic residues" evidence="10">
    <location>
        <begin position="3496"/>
        <end position="3506"/>
    </location>
</feature>
<feature type="compositionally biased region" description="Polar residues" evidence="10">
    <location>
        <begin position="2866"/>
        <end position="2877"/>
    </location>
</feature>
<feature type="compositionally biased region" description="Polar residues" evidence="10">
    <location>
        <begin position="2703"/>
        <end position="2719"/>
    </location>
</feature>
<feature type="compositionally biased region" description="Low complexity" evidence="10">
    <location>
        <begin position="4347"/>
        <end position="4359"/>
    </location>
</feature>
<feature type="region of interest" description="Disordered" evidence="10">
    <location>
        <begin position="1709"/>
        <end position="1758"/>
    </location>
</feature>
<feature type="compositionally biased region" description="Basic and acidic residues" evidence="10">
    <location>
        <begin position="2543"/>
        <end position="2554"/>
    </location>
</feature>
<feature type="compositionally biased region" description="Basic and acidic residues" evidence="10">
    <location>
        <begin position="1945"/>
        <end position="2278"/>
    </location>
</feature>
<dbReference type="STRING" id="400727.A0A2T7PUD4"/>
<feature type="compositionally biased region" description="Basic residues" evidence="10">
    <location>
        <begin position="3607"/>
        <end position="3623"/>
    </location>
</feature>
<dbReference type="Proteomes" id="UP000245119">
    <property type="component" value="Linkage Group LG2"/>
</dbReference>
<accession>A0A2T7PUD4</accession>
<feature type="compositionally biased region" description="Polar residues" evidence="10">
    <location>
        <begin position="2751"/>
        <end position="2760"/>
    </location>
</feature>
<keyword evidence="3" id="KW-0597">Phosphoprotein</keyword>
<feature type="region of interest" description="Disordered" evidence="10">
    <location>
        <begin position="565"/>
        <end position="623"/>
    </location>
</feature>
<evidence type="ECO:0008006" key="15">
    <source>
        <dbReference type="Google" id="ProtNLM"/>
    </source>
</evidence>
<keyword evidence="4 9" id="KW-0694">RNA-binding</keyword>
<dbReference type="GO" id="GO:0003723">
    <property type="term" value="F:RNA binding"/>
    <property type="evidence" value="ECO:0007669"/>
    <property type="project" value="UniProtKB-UniRule"/>
</dbReference>
<feature type="compositionally biased region" description="Gly residues" evidence="10">
    <location>
        <begin position="74"/>
        <end position="91"/>
    </location>
</feature>
<dbReference type="Gene3D" id="2.40.290.10">
    <property type="match status" value="1"/>
</dbReference>
<feature type="region of interest" description="Disordered" evidence="10">
    <location>
        <begin position="1158"/>
        <end position="1197"/>
    </location>
</feature>
<feature type="compositionally biased region" description="Basic residues" evidence="10">
    <location>
        <begin position="2975"/>
        <end position="2985"/>
    </location>
</feature>
<dbReference type="OrthoDB" id="6407164at2759"/>
<dbReference type="InterPro" id="IPR010912">
    <property type="entry name" value="SPOC_met"/>
</dbReference>
<dbReference type="CDD" id="cd21543">
    <property type="entry name" value="SPOC_SHARP"/>
    <property type="match status" value="1"/>
</dbReference>
<evidence type="ECO:0000256" key="5">
    <source>
        <dbReference type="ARBA" id="ARBA00023015"/>
    </source>
</evidence>
<feature type="compositionally biased region" description="Low complexity" evidence="10">
    <location>
        <begin position="819"/>
        <end position="833"/>
    </location>
</feature>
<dbReference type="InterPro" id="IPR016194">
    <property type="entry name" value="SPOC-like_C_dom_sf"/>
</dbReference>
<comment type="caution">
    <text evidence="13">The sequence shown here is derived from an EMBL/GenBank/DDBJ whole genome shotgun (WGS) entry which is preliminary data.</text>
</comment>
<feature type="region of interest" description="Disordered" evidence="10">
    <location>
        <begin position="64"/>
        <end position="275"/>
    </location>
</feature>
<feature type="compositionally biased region" description="Basic and acidic residues" evidence="10">
    <location>
        <begin position="2661"/>
        <end position="2692"/>
    </location>
</feature>
<feature type="compositionally biased region" description="Basic and acidic residues" evidence="10">
    <location>
        <begin position="2946"/>
        <end position="2960"/>
    </location>
</feature>
<feature type="compositionally biased region" description="Basic and acidic residues" evidence="10">
    <location>
        <begin position="844"/>
        <end position="856"/>
    </location>
</feature>
<feature type="compositionally biased region" description="Polar residues" evidence="10">
    <location>
        <begin position="112"/>
        <end position="139"/>
    </location>
</feature>
<evidence type="ECO:0000256" key="3">
    <source>
        <dbReference type="ARBA" id="ARBA00022553"/>
    </source>
</evidence>
<feature type="region of interest" description="Disordered" evidence="10">
    <location>
        <begin position="1836"/>
        <end position="2387"/>
    </location>
</feature>
<evidence type="ECO:0000256" key="10">
    <source>
        <dbReference type="SAM" id="MobiDB-lite"/>
    </source>
</evidence>
<feature type="domain" description="RRM" evidence="11">
    <location>
        <begin position="452"/>
        <end position="524"/>
    </location>
</feature>
<keyword evidence="6" id="KW-0175">Coiled coil</keyword>
<comment type="similarity">
    <text evidence="2">Belongs to the RRM Spen family.</text>
</comment>
<evidence type="ECO:0000313" key="14">
    <source>
        <dbReference type="Proteomes" id="UP000245119"/>
    </source>
</evidence>
<evidence type="ECO:0000256" key="6">
    <source>
        <dbReference type="ARBA" id="ARBA00023054"/>
    </source>
</evidence>
<feature type="compositionally biased region" description="Basic and acidic residues" evidence="10">
    <location>
        <begin position="2291"/>
        <end position="2309"/>
    </location>
</feature>
<feature type="region of interest" description="Disordered" evidence="10">
    <location>
        <begin position="3415"/>
        <end position="3524"/>
    </location>
</feature>
<feature type="compositionally biased region" description="Low complexity" evidence="10">
    <location>
        <begin position="3764"/>
        <end position="3784"/>
    </location>
</feature>
<feature type="compositionally biased region" description="Low complexity" evidence="10">
    <location>
        <begin position="1836"/>
        <end position="1853"/>
    </location>
</feature>
<feature type="region of interest" description="Disordered" evidence="10">
    <location>
        <begin position="4281"/>
        <end position="4409"/>
    </location>
</feature>
<feature type="region of interest" description="Disordered" evidence="10">
    <location>
        <begin position="3974"/>
        <end position="3995"/>
    </location>
</feature>
<feature type="region of interest" description="Disordered" evidence="10">
    <location>
        <begin position="4709"/>
        <end position="4729"/>
    </location>
</feature>
<feature type="domain" description="RRM" evidence="11">
    <location>
        <begin position="271"/>
        <end position="349"/>
    </location>
</feature>
<feature type="compositionally biased region" description="Basic and acidic residues" evidence="10">
    <location>
        <begin position="161"/>
        <end position="172"/>
    </location>
</feature>
<gene>
    <name evidence="13" type="ORF">C0Q70_04025</name>
</gene>
<dbReference type="PROSITE" id="PS50102">
    <property type="entry name" value="RRM"/>
    <property type="match status" value="3"/>
</dbReference>
<feature type="compositionally biased region" description="Basic and acidic residues" evidence="10">
    <location>
        <begin position="3807"/>
        <end position="3834"/>
    </location>
</feature>
<feature type="region of interest" description="Disordered" evidence="10">
    <location>
        <begin position="636"/>
        <end position="706"/>
    </location>
</feature>
<dbReference type="InterPro" id="IPR034173">
    <property type="entry name" value="SHARP_RRM2"/>
</dbReference>
<dbReference type="GO" id="GO:0005634">
    <property type="term" value="C:nucleus"/>
    <property type="evidence" value="ECO:0007669"/>
    <property type="project" value="UniProtKB-SubCell"/>
</dbReference>
<feature type="compositionally biased region" description="Basic residues" evidence="10">
    <location>
        <begin position="3483"/>
        <end position="3495"/>
    </location>
</feature>
<feature type="compositionally biased region" description="Basic and acidic residues" evidence="10">
    <location>
        <begin position="3187"/>
        <end position="3198"/>
    </location>
</feature>
<evidence type="ECO:0000256" key="2">
    <source>
        <dbReference type="ARBA" id="ARBA00005387"/>
    </source>
</evidence>
<feature type="compositionally biased region" description="Low complexity" evidence="10">
    <location>
        <begin position="92"/>
        <end position="106"/>
    </location>
</feature>
<feature type="region of interest" description="Disordered" evidence="10">
    <location>
        <begin position="1033"/>
        <end position="1143"/>
    </location>
</feature>
<keyword evidence="7" id="KW-0804">Transcription</keyword>
<feature type="region of interest" description="Disordered" evidence="10">
    <location>
        <begin position="742"/>
        <end position="799"/>
    </location>
</feature>
<dbReference type="CDD" id="cd12350">
    <property type="entry name" value="RRM3_SHARP"/>
    <property type="match status" value="1"/>
</dbReference>
<feature type="compositionally biased region" description="Polar residues" evidence="10">
    <location>
        <begin position="1176"/>
        <end position="1188"/>
    </location>
</feature>
<feature type="compositionally biased region" description="Basic and acidic residues" evidence="10">
    <location>
        <begin position="3554"/>
        <end position="3566"/>
    </location>
</feature>
<dbReference type="CDD" id="cd12349">
    <property type="entry name" value="RRM2_SHARP"/>
    <property type="match status" value="1"/>
</dbReference>
<feature type="domain" description="RRM" evidence="11">
    <location>
        <begin position="373"/>
        <end position="448"/>
    </location>
</feature>
<feature type="region of interest" description="Disordered" evidence="10">
    <location>
        <begin position="3596"/>
        <end position="3915"/>
    </location>
</feature>
<keyword evidence="14" id="KW-1185">Reference proteome</keyword>
<dbReference type="FunFam" id="3.30.70.330:FF:000088">
    <property type="entry name" value="msx2-interacting protein-like isoform X1"/>
    <property type="match status" value="1"/>
</dbReference>
<comment type="subcellular location">
    <subcellularLocation>
        <location evidence="1">Nucleus</location>
    </subcellularLocation>
</comment>
<feature type="compositionally biased region" description="Basic and acidic residues" evidence="10">
    <location>
        <begin position="3462"/>
        <end position="3482"/>
    </location>
</feature>
<dbReference type="SUPFAM" id="SSF54928">
    <property type="entry name" value="RNA-binding domain, RBD"/>
    <property type="match status" value="2"/>
</dbReference>
<dbReference type="SUPFAM" id="SSF100939">
    <property type="entry name" value="SPOC domain-like"/>
    <property type="match status" value="1"/>
</dbReference>
<evidence type="ECO:0000313" key="13">
    <source>
        <dbReference type="EMBL" id="PVD37032.1"/>
    </source>
</evidence>
<feature type="compositionally biased region" description="Basic and acidic residues" evidence="10">
    <location>
        <begin position="2461"/>
        <end position="2476"/>
    </location>
</feature>
<feature type="compositionally biased region" description="Polar residues" evidence="10">
    <location>
        <begin position="1865"/>
        <end position="1877"/>
    </location>
</feature>
<feature type="region of interest" description="Disordered" evidence="10">
    <location>
        <begin position="4770"/>
        <end position="4811"/>
    </location>
</feature>
<feature type="compositionally biased region" description="Polar residues" evidence="10">
    <location>
        <begin position="64"/>
        <end position="73"/>
    </location>
</feature>
<feature type="domain" description="SPOC" evidence="12">
    <location>
        <begin position="4952"/>
        <end position="5120"/>
    </location>
</feature>
<feature type="compositionally biased region" description="Acidic residues" evidence="10">
    <location>
        <begin position="2502"/>
        <end position="2512"/>
    </location>
</feature>
<feature type="region of interest" description="Disordered" evidence="10">
    <location>
        <begin position="3246"/>
        <end position="3307"/>
    </location>
</feature>
<dbReference type="Pfam" id="PF00076">
    <property type="entry name" value="RRM_1"/>
    <property type="match status" value="3"/>
</dbReference>
<feature type="compositionally biased region" description="Basic and acidic residues" evidence="10">
    <location>
        <begin position="2633"/>
        <end position="2650"/>
    </location>
</feature>
<feature type="region of interest" description="Disordered" evidence="10">
    <location>
        <begin position="3545"/>
        <end position="3566"/>
    </location>
</feature>
<feature type="compositionally biased region" description="Polar residues" evidence="10">
    <location>
        <begin position="3508"/>
        <end position="3524"/>
    </location>
</feature>
<feature type="region of interest" description="Disordered" evidence="10">
    <location>
        <begin position="819"/>
        <end position="933"/>
    </location>
</feature>
<feature type="compositionally biased region" description="Basic and acidic residues" evidence="10">
    <location>
        <begin position="1281"/>
        <end position="1291"/>
    </location>
</feature>
<feature type="compositionally biased region" description="Polar residues" evidence="10">
    <location>
        <begin position="237"/>
        <end position="248"/>
    </location>
</feature>
<feature type="compositionally biased region" description="Basic and acidic residues" evidence="10">
    <location>
        <begin position="3671"/>
        <end position="3684"/>
    </location>
</feature>
<feature type="compositionally biased region" description="Polar residues" evidence="10">
    <location>
        <begin position="1119"/>
        <end position="1133"/>
    </location>
</feature>
<feature type="region of interest" description="Disordered" evidence="10">
    <location>
        <begin position="4161"/>
        <end position="4186"/>
    </location>
</feature>
<feature type="compositionally biased region" description="Basic and acidic residues" evidence="10">
    <location>
        <begin position="636"/>
        <end position="685"/>
    </location>
</feature>
<feature type="compositionally biased region" description="Basic and acidic residues" evidence="10">
    <location>
        <begin position="897"/>
        <end position="906"/>
    </location>
</feature>
<protein>
    <recommendedName>
        <fullName evidence="15">Protein split ends</fullName>
    </recommendedName>
</protein>
<feature type="compositionally biased region" description="Basic and acidic residues" evidence="10">
    <location>
        <begin position="2813"/>
        <end position="2849"/>
    </location>
</feature>
<feature type="compositionally biased region" description="Basic residues" evidence="10">
    <location>
        <begin position="2567"/>
        <end position="2576"/>
    </location>
</feature>
<dbReference type="InterPro" id="IPR035979">
    <property type="entry name" value="RBD_domain_sf"/>
</dbReference>
<feature type="compositionally biased region" description="Polar residues" evidence="10">
    <location>
        <begin position="3446"/>
        <end position="3461"/>
    </location>
</feature>
<reference evidence="13 14" key="1">
    <citation type="submission" date="2018-04" db="EMBL/GenBank/DDBJ databases">
        <title>The genome of golden apple snail Pomacea canaliculata provides insight into stress tolerance and invasive adaptation.</title>
        <authorList>
            <person name="Liu C."/>
            <person name="Liu B."/>
            <person name="Ren Y."/>
            <person name="Zhang Y."/>
            <person name="Wang H."/>
            <person name="Li S."/>
            <person name="Jiang F."/>
            <person name="Yin L."/>
            <person name="Zhang G."/>
            <person name="Qian W."/>
            <person name="Fan W."/>
        </authorList>
    </citation>
    <scope>NUCLEOTIDE SEQUENCE [LARGE SCALE GENOMIC DNA]</scope>
    <source>
        <strain evidence="13">SZHN2017</strain>
        <tissue evidence="13">Muscle</tissue>
    </source>
</reference>
<feature type="compositionally biased region" description="Basic and acidic residues" evidence="10">
    <location>
        <begin position="1103"/>
        <end position="1115"/>
    </location>
</feature>
<evidence type="ECO:0000256" key="7">
    <source>
        <dbReference type="ARBA" id="ARBA00023163"/>
    </source>
</evidence>
<dbReference type="InterPro" id="IPR034174">
    <property type="entry name" value="SHARP_RRM3"/>
</dbReference>
<dbReference type="InterPro" id="IPR012677">
    <property type="entry name" value="Nucleotide-bd_a/b_plait_sf"/>
</dbReference>
<feature type="compositionally biased region" description="Basic and acidic residues" evidence="10">
    <location>
        <begin position="2890"/>
        <end position="2904"/>
    </location>
</feature>
<evidence type="ECO:0000256" key="4">
    <source>
        <dbReference type="ARBA" id="ARBA00022884"/>
    </source>
</evidence>
<organism evidence="13 14">
    <name type="scientific">Pomacea canaliculata</name>
    <name type="common">Golden apple snail</name>
    <dbReference type="NCBI Taxonomy" id="400727"/>
    <lineage>
        <taxon>Eukaryota</taxon>
        <taxon>Metazoa</taxon>
        <taxon>Spiralia</taxon>
        <taxon>Lophotrochozoa</taxon>
        <taxon>Mollusca</taxon>
        <taxon>Gastropoda</taxon>
        <taxon>Caenogastropoda</taxon>
        <taxon>Architaenioglossa</taxon>
        <taxon>Ampullarioidea</taxon>
        <taxon>Ampullariidae</taxon>
        <taxon>Pomacea</taxon>
    </lineage>
</organism>
<feature type="compositionally biased region" description="Polar residues" evidence="10">
    <location>
        <begin position="690"/>
        <end position="700"/>
    </location>
</feature>
<feature type="compositionally biased region" description="Low complexity" evidence="10">
    <location>
        <begin position="4166"/>
        <end position="4177"/>
    </location>
</feature>
<feature type="compositionally biased region" description="Low complexity" evidence="10">
    <location>
        <begin position="907"/>
        <end position="927"/>
    </location>
</feature>
<feature type="compositionally biased region" description="Basic and acidic residues" evidence="10">
    <location>
        <begin position="3043"/>
        <end position="3071"/>
    </location>
</feature>
<evidence type="ECO:0000256" key="8">
    <source>
        <dbReference type="ARBA" id="ARBA00023242"/>
    </source>
</evidence>
<feature type="compositionally biased region" description="Basic and acidic residues" evidence="10">
    <location>
        <begin position="250"/>
        <end position="270"/>
    </location>
</feature>
<dbReference type="PROSITE" id="PS50917">
    <property type="entry name" value="SPOC"/>
    <property type="match status" value="1"/>
</dbReference>
<feature type="compositionally biased region" description="Polar residues" evidence="10">
    <location>
        <begin position="2596"/>
        <end position="2611"/>
    </location>
</feature>
<feature type="compositionally biased region" description="Basic and acidic residues" evidence="10">
    <location>
        <begin position="2616"/>
        <end position="2626"/>
    </location>
</feature>
<feature type="region of interest" description="Disordered" evidence="10">
    <location>
        <begin position="3157"/>
        <end position="3202"/>
    </location>
</feature>
<dbReference type="EMBL" id="PZQS01000002">
    <property type="protein sequence ID" value="PVD37032.1"/>
    <property type="molecule type" value="Genomic_DNA"/>
</dbReference>
<keyword evidence="8" id="KW-0539">Nucleus</keyword>
<feature type="compositionally biased region" description="Basic and acidic residues" evidence="10">
    <location>
        <begin position="870"/>
        <end position="880"/>
    </location>
</feature>
<dbReference type="SMART" id="SM00360">
    <property type="entry name" value="RRM"/>
    <property type="match status" value="3"/>
</dbReference>
<dbReference type="InterPro" id="IPR000504">
    <property type="entry name" value="RRM_dom"/>
</dbReference>
<feature type="compositionally biased region" description="Low complexity" evidence="10">
    <location>
        <begin position="173"/>
        <end position="194"/>
    </location>
</feature>
<feature type="compositionally biased region" description="Polar residues" evidence="10">
    <location>
        <begin position="1255"/>
        <end position="1275"/>
    </location>
</feature>
<dbReference type="Gene3D" id="3.30.70.330">
    <property type="match status" value="3"/>
</dbReference>
<name>A0A2T7PUD4_POMCA</name>
<feature type="compositionally biased region" description="Low complexity" evidence="10">
    <location>
        <begin position="204"/>
        <end position="218"/>
    </location>
</feature>
<feature type="compositionally biased region" description="Polar residues" evidence="10">
    <location>
        <begin position="3726"/>
        <end position="3741"/>
    </location>
</feature>
<evidence type="ECO:0000256" key="1">
    <source>
        <dbReference type="ARBA" id="ARBA00004123"/>
    </source>
</evidence>
<feature type="region of interest" description="Disordered" evidence="10">
    <location>
        <begin position="1213"/>
        <end position="1298"/>
    </location>
</feature>
<feature type="compositionally biased region" description="Basic and acidic residues" evidence="10">
    <location>
        <begin position="2722"/>
        <end position="2748"/>
    </location>
</feature>
<evidence type="ECO:0000259" key="12">
    <source>
        <dbReference type="PROSITE" id="PS50917"/>
    </source>
</evidence>
<feature type="compositionally biased region" description="Basic residues" evidence="10">
    <location>
        <begin position="2423"/>
        <end position="2439"/>
    </location>
</feature>
<dbReference type="FunFam" id="2.40.290.10:FF:000002">
    <property type="entry name" value="Spen family transcriptional repressor"/>
    <property type="match status" value="1"/>
</dbReference>
<feature type="region of interest" description="Disordered" evidence="10">
    <location>
        <begin position="2399"/>
        <end position="3140"/>
    </location>
</feature>
<evidence type="ECO:0000256" key="9">
    <source>
        <dbReference type="PROSITE-ProRule" id="PRU00176"/>
    </source>
</evidence>
<feature type="compositionally biased region" description="Polar residues" evidence="10">
    <location>
        <begin position="1160"/>
        <end position="1169"/>
    </location>
</feature>
<feature type="compositionally biased region" description="Basic and acidic residues" evidence="10">
    <location>
        <begin position="1898"/>
        <end position="1934"/>
    </location>
</feature>
<evidence type="ECO:0000259" key="11">
    <source>
        <dbReference type="PROSITE" id="PS50102"/>
    </source>
</evidence>
<proteinExistence type="inferred from homology"/>
<feature type="compositionally biased region" description="Basic and acidic residues" evidence="10">
    <location>
        <begin position="2318"/>
        <end position="2387"/>
    </location>
</feature>
<keyword evidence="5" id="KW-0805">Transcription regulation</keyword>